<dbReference type="InterPro" id="IPR036291">
    <property type="entry name" value="NAD(P)-bd_dom_sf"/>
</dbReference>
<name>A0A499VED4_9ACTN</name>
<reference evidence="6 7" key="1">
    <citation type="journal article" date="2020" name="Int. J. Syst. Evol. Microbiol.">
        <title>Reclassification of Streptomyces castelarensis and Streptomyces sporoclivatus as later heterotypic synonyms of Streptomyces antimycoticus.</title>
        <authorList>
            <person name="Komaki H."/>
            <person name="Tamura T."/>
        </authorList>
    </citation>
    <scope>NUCLEOTIDE SEQUENCE [LARGE SCALE GENOMIC DNA]</scope>
    <source>
        <strain evidence="6 7">NBRC 100767</strain>
    </source>
</reference>
<dbReference type="PANTHER" id="PTHR42813">
    <property type="entry name" value="ZINC-TYPE ALCOHOL DEHYDROGENASE-LIKE"/>
    <property type="match status" value="1"/>
</dbReference>
<evidence type="ECO:0000256" key="2">
    <source>
        <dbReference type="ARBA" id="ARBA00022723"/>
    </source>
</evidence>
<dbReference type="SUPFAM" id="SSF51735">
    <property type="entry name" value="NAD(P)-binding Rossmann-fold domains"/>
    <property type="match status" value="1"/>
</dbReference>
<dbReference type="Pfam" id="PF00107">
    <property type="entry name" value="ADH_zinc_N"/>
    <property type="match status" value="1"/>
</dbReference>
<evidence type="ECO:0000256" key="3">
    <source>
        <dbReference type="ARBA" id="ARBA00022833"/>
    </source>
</evidence>
<organism evidence="6 7">
    <name type="scientific">Streptomyces antimycoticus</name>
    <dbReference type="NCBI Taxonomy" id="68175"/>
    <lineage>
        <taxon>Bacteria</taxon>
        <taxon>Bacillati</taxon>
        <taxon>Actinomycetota</taxon>
        <taxon>Actinomycetes</taxon>
        <taxon>Kitasatosporales</taxon>
        <taxon>Streptomycetaceae</taxon>
        <taxon>Streptomyces</taxon>
        <taxon>Streptomyces violaceusniger group</taxon>
    </lineage>
</organism>
<feature type="region of interest" description="Disordered" evidence="4">
    <location>
        <begin position="104"/>
        <end position="173"/>
    </location>
</feature>
<dbReference type="Gene3D" id="3.40.50.720">
    <property type="entry name" value="NAD(P)-binding Rossmann-like Domain"/>
    <property type="match status" value="1"/>
</dbReference>
<evidence type="ECO:0000313" key="6">
    <source>
        <dbReference type="EMBL" id="BBJ47299.1"/>
    </source>
</evidence>
<comment type="cofactor">
    <cofactor evidence="1">
        <name>Zn(2+)</name>
        <dbReference type="ChEBI" id="CHEBI:29105"/>
    </cofactor>
</comment>
<evidence type="ECO:0000259" key="5">
    <source>
        <dbReference type="Pfam" id="PF00107"/>
    </source>
</evidence>
<evidence type="ECO:0000256" key="4">
    <source>
        <dbReference type="SAM" id="MobiDB-lite"/>
    </source>
</evidence>
<dbReference type="PANTHER" id="PTHR42813:SF2">
    <property type="entry name" value="DEHYDROGENASE, ZINC-CONTAINING, PUTATIVE (AFU_ORTHOLOGUE AFUA_2G02810)-RELATED"/>
    <property type="match status" value="1"/>
</dbReference>
<dbReference type="InterPro" id="IPR013149">
    <property type="entry name" value="ADH-like_C"/>
</dbReference>
<keyword evidence="3" id="KW-0862">Zinc</keyword>
<feature type="domain" description="Alcohol dehydrogenase-like C-terminal" evidence="5">
    <location>
        <begin position="14"/>
        <end position="89"/>
    </location>
</feature>
<evidence type="ECO:0000256" key="1">
    <source>
        <dbReference type="ARBA" id="ARBA00001947"/>
    </source>
</evidence>
<dbReference type="Proteomes" id="UP000463951">
    <property type="component" value="Chromosome"/>
</dbReference>
<accession>A0A499VED4</accession>
<sequence length="195" mass="19757">MSACDVVAVWGCGAVGQLAARAAILLGGERVTSIDRVPERLAVTERHIGSEVIDYTAADVGAELRERTGGRGPDVCIEALGMGGAQRQSGAPVRDAETARIALGPARRITHGDRRGPCHGSARRSAAGGRESPATHSGNALQAGRWGSTPGGARSASPTPSPTGGEACVEGSGLEGPVLASTLTRNGTMRNVSKV</sequence>
<protein>
    <recommendedName>
        <fullName evidence="5">Alcohol dehydrogenase-like C-terminal domain-containing protein</fullName>
    </recommendedName>
</protein>
<evidence type="ECO:0000313" key="7">
    <source>
        <dbReference type="Proteomes" id="UP000463951"/>
    </source>
</evidence>
<gene>
    <name evidence="6" type="ORF">SSPO_100170</name>
</gene>
<dbReference type="EMBL" id="AP019620">
    <property type="protein sequence ID" value="BBJ47299.1"/>
    <property type="molecule type" value="Genomic_DNA"/>
</dbReference>
<keyword evidence="2" id="KW-0479">Metal-binding</keyword>
<dbReference type="GO" id="GO:0046872">
    <property type="term" value="F:metal ion binding"/>
    <property type="evidence" value="ECO:0007669"/>
    <property type="project" value="UniProtKB-KW"/>
</dbReference>
<dbReference type="AlphaFoldDB" id="A0A499VED4"/>
<proteinExistence type="predicted"/>